<proteinExistence type="predicted"/>
<reference evidence="2" key="1">
    <citation type="submission" date="2014-09" db="EMBL/GenBank/DDBJ databases">
        <authorList>
            <person name="Magalhaes I.L.F."/>
            <person name="Oliveira U."/>
            <person name="Santos F.R."/>
            <person name="Vidigal T.H.D.A."/>
            <person name="Brescovit A.D."/>
            <person name="Santos A.J."/>
        </authorList>
    </citation>
    <scope>NUCLEOTIDE SEQUENCE</scope>
    <source>
        <tissue evidence="2">Shoot tissue taken approximately 20 cm above the soil surface</tissue>
    </source>
</reference>
<evidence type="ECO:0000256" key="1">
    <source>
        <dbReference type="SAM" id="Phobius"/>
    </source>
</evidence>
<dbReference type="AlphaFoldDB" id="A0A0A9GLR2"/>
<name>A0A0A9GLR2_ARUDO</name>
<sequence length="56" mass="6379">MNSIQLQNVEPRAIGAIFASIILAEFLNQILSNLDFHTKLGIQYQHCKQDSLINEH</sequence>
<keyword evidence="1" id="KW-0472">Membrane</keyword>
<protein>
    <submittedName>
        <fullName evidence="2">Uncharacterized protein</fullName>
    </submittedName>
</protein>
<accession>A0A0A9GLR2</accession>
<keyword evidence="1" id="KW-0812">Transmembrane</keyword>
<reference evidence="2" key="2">
    <citation type="journal article" date="2015" name="Data Brief">
        <title>Shoot transcriptome of the giant reed, Arundo donax.</title>
        <authorList>
            <person name="Barrero R.A."/>
            <person name="Guerrero F.D."/>
            <person name="Moolhuijzen P."/>
            <person name="Goolsby J.A."/>
            <person name="Tidwell J."/>
            <person name="Bellgard S.E."/>
            <person name="Bellgard M.I."/>
        </authorList>
    </citation>
    <scope>NUCLEOTIDE SEQUENCE</scope>
    <source>
        <tissue evidence="2">Shoot tissue taken approximately 20 cm above the soil surface</tissue>
    </source>
</reference>
<keyword evidence="1" id="KW-1133">Transmembrane helix</keyword>
<dbReference type="EMBL" id="GBRH01173532">
    <property type="protein sequence ID" value="JAE24364.1"/>
    <property type="molecule type" value="Transcribed_RNA"/>
</dbReference>
<feature type="transmembrane region" description="Helical" evidence="1">
    <location>
        <begin position="12"/>
        <end position="31"/>
    </location>
</feature>
<organism evidence="2">
    <name type="scientific">Arundo donax</name>
    <name type="common">Giant reed</name>
    <name type="synonym">Donax arundinaceus</name>
    <dbReference type="NCBI Taxonomy" id="35708"/>
    <lineage>
        <taxon>Eukaryota</taxon>
        <taxon>Viridiplantae</taxon>
        <taxon>Streptophyta</taxon>
        <taxon>Embryophyta</taxon>
        <taxon>Tracheophyta</taxon>
        <taxon>Spermatophyta</taxon>
        <taxon>Magnoliopsida</taxon>
        <taxon>Liliopsida</taxon>
        <taxon>Poales</taxon>
        <taxon>Poaceae</taxon>
        <taxon>PACMAD clade</taxon>
        <taxon>Arundinoideae</taxon>
        <taxon>Arundineae</taxon>
        <taxon>Arundo</taxon>
    </lineage>
</organism>
<evidence type="ECO:0000313" key="2">
    <source>
        <dbReference type="EMBL" id="JAE24364.1"/>
    </source>
</evidence>